<dbReference type="AlphaFoldDB" id="A0A0M4TNS7"/>
<name>A0A0M4TNS7_GLUOY</name>
<dbReference type="EMBL" id="LC008541">
    <property type="protein sequence ID" value="BAS29772.1"/>
    <property type="molecule type" value="Genomic_DNA"/>
</dbReference>
<evidence type="ECO:0000313" key="1">
    <source>
        <dbReference type="EMBL" id="BAS29772.1"/>
    </source>
</evidence>
<protein>
    <submittedName>
        <fullName evidence="1">Uncharacterized protein</fullName>
    </submittedName>
</protein>
<sequence length="536" mass="56918">MPTTHGLSKGVLLPCYQKASRSRSHLSCDWVAASLRPNCLSGADDVHALKGMDVEERDAVIVSQADHQVAPREGGPGDTLHGRTVSASVEAVDHRVAKAGPKVQVRRCRVRQVGPKTGAVVCGDVHSPGAGRDRNAAFVAQRDLVRSVAACIGQAPAGRLAADIGFLRIADRLAGVDGHGAGATIERVEPSGDGRHIHVRSVHMNLVVTKRVDGRLLAVSAKIQRGVAAGIEEVGRTCDLKRRMCVALIVDRVQLSCRALSGDVGLVGTVVLATRDIGIGRRRIGLRSHDQVCRTGGLNFRQRSGENRRTGTRSPGVFHRAMVPGGVVHDCRSGILPGENVRIAGIAKDQKVVDTVRVVDGFRCTGSSFIADHGDRRGRGVARADDHILGLAVTHAVESKGVGPEPGRACIDGDVGLRRSGRCLPGNRRHQGRCLAGAVQEILDVPARRHRFGRCAFDRLATRPVVGFTGRSAAIVIGLFDPAKVVICLGRIAGIHADDAVIGGHLRPGRRDALRLVCAPRAPLRGLVECFVLIAR</sequence>
<accession>A0A0M4TNS7</accession>
<organism evidence="1">
    <name type="scientific">Gluconobacter oxydans</name>
    <name type="common">Gluconobacter suboxydans</name>
    <dbReference type="NCBI Taxonomy" id="442"/>
    <lineage>
        <taxon>Bacteria</taxon>
        <taxon>Pseudomonadati</taxon>
        <taxon>Pseudomonadota</taxon>
        <taxon>Alphaproteobacteria</taxon>
        <taxon>Acetobacterales</taxon>
        <taxon>Acetobacteraceae</taxon>
        <taxon>Gluconobacter</taxon>
    </lineage>
</organism>
<reference evidence="1" key="1">
    <citation type="journal article" date="2015" name="Biochem. Biophys. Res. Commun.">
        <title>Extracellular and cell-associated forms of Gluconobacter oxydans dextran dextrinase change their localization depending on the cell growth.</title>
        <authorList>
            <person name="Sadahiro J."/>
            <person name="Mori H."/>
            <person name="Saburi W."/>
            <person name="Okuyama M."/>
            <person name="Kimura A."/>
        </authorList>
    </citation>
    <scope>NUCLEOTIDE SEQUENCE</scope>
    <source>
        <strain evidence="1">ATCC 11894</strain>
    </source>
</reference>
<proteinExistence type="predicted"/>